<sequence length="2197" mass="243473">MSPFNIIQNPLAIDLQCQISTLIGQLPQDSPHISAIQKATSGREALAILSQLIIIPSLTEAIAFTFRPLLLDICARLLENNDQIHQKIEALCLLLQPHEELILSELIRQHIPRTGPLTFVLESDTPEAIDAPILHRVLLAYYRILQANRELPHHFHWSLSPLSKLFWAPHPDPGVRYLAIRCYASQSGMGEGERDKLEKEIIGLETDVDCPIQYGEDIQATFKSVDGWILPIVESRRIWEKRNSATSDALHYFTADGSIQIADSDLCSSIVNNHALRALAVHHSLRLPVLLTSAPSAGKSLLLSHLAGLLHPGAKNQIITIALADTSLDPRSLLGSYVSSPTSPGTFEWKEGVLVRAMREGRWIVFEDIDRGSNEVLGTIKPLIQSMGLDKWIGGRAKLTIPIRGTVNAAESFAVFATRSLVPSRSGIFPKATFFGSHKFHEIVVPSPSSEELRLILEFKFPKLAGSAVLGIIKLWEAIKNLGAAPSSRQIGLRELEKFCSRVDALLPPSYQPMDIDLSSDEPFILPVAFSNPTLREEMYFEARDVFFGSGTLTAASTAHAEAVAAVVAEHMGLSPQQRDWVLTGRVPEFELEKDVNGRTTALRVGRIRLPARTSKSEIAPLSSARPFAMHRPAIILMSRIATALSLSEPILLTGETGTGKTSLVTHMAALLHRPLISLNLSQQSESSDLLGGFKPVDARVPGSDLQAQFLELFRGTFSQKKNARFEESVRRAVQEGKWKRAVGLWRESVRLAKERIEAKLAEPSESDGRQEALDSDAPRKRRKTDHLHVSLDSWLAFEQAIGSFEVQHVQGKSKLAFSFVEGPLVKALRSGDWVLLDEINLASPETLEAVSNLLHSPTASITLTEQGSLEPVPRHPDFRLFACMNPATDVGKKDLPPNVRSRFTEIDVPPPDADKETLLSIVHQYIGASAVGDKAAIMDIAEFYTAVKHLAETRQIADGANHRPHFSMRTLTRALTFAAEIAGAYSLRRALWEGFLMAFTMVLDGPSAEVVTALARKRILAGVRNPRSLLAREPSAPTSGSPDDFVKFGPFYLEKGPLPSEPMDDYVMTPSVEKKLIDLARIILTRRFPVLIEGPTSAGKTSSIEYLAKRTGHRFVRINNHEHTDIQEYLGTYVSDPITGKLVFKDGLLVQALRNGDWIVLDELNLAPTDVLEALNRLLDDNRELVIPETQEIVRPHPRFVLFATQNPPGLYAGRKVLSRAFRNRFLEVHFEDVPQAELETILCQRCRIAPSYGHRIVEVFRELQKRRQASRVFESKHGFATLRDLFRWAGRDAVGYQELAENGYMLLAERARRNDDKAVVKEVIESVMKVKIDESSIYDFHRTGVDVQSLLGFTVPQTSAIVWTQAMQRVLVLVGRALRFNEPALLVGETGTGKTSVCQIYADAVKKRLIAVNCHQNTETADLIGGLRPIRDRVTMVSEACQEATTLLTEHGITDTGSEPETLLSLLGKLATAIPALSSRVKDVQQRLHRASALFNWRDGPLVEAMQSGEVFLLDEISLADDSVLERLNSVLEPARTVVLAERGGDSSEDSVIRASPGFQLIATMNPGGDFGKKELSPALRNRFTEIWVPAIDSLPDIEQIIDSSWRHESLKGYTGRLLEFYQWLHTRVQERHLLGLRDVLAWVGFSNSVVSSEAMKSMHLNEIFHHGAYMTCLDGLGSLPQLSSYSSEALQSLRNDAINKLQELAPLPADDGTTVVPVHDSSRFVQLGVFAVPRGPQAHTMDTYNLDASTTRENAVRVIRACQVTKPILLEGSPGVGKTSLVKALANICGYHLCRINLSDQTELADLFGSDLPVEGGGPNEFAWKDAEFLTALQQGHWVLLDEMNLAPQAVLEGLNAVLDHRGTVYVPELGRSFTCHPSFRVFAAQNPIQQGGGRKGLPKSFVNRFSRVYVQALDSADLLQICRHAFPEYPVDWLQRMIDYNSRLEWETVGRKSFGRTGGPWEFNLQHLYNVYLARFRTAQDRQSAQGLFDQAFNTQGTKLALPPHPSISPSHMQVGHFVNSRRNYSSASRSGRLLQVHLRAAEAIGVAIQHGSLVILTGRHDSGKTSLMRTMADLTGNILHEVSINSGTDTMDLLGTFEQVDASGRWIDLAQRAIALIEPISRSVQGSKLGELVDLSFLEVLTLSHAHLLSDTEQVRERDHLLSQIQQELARSHSEGRFEWVDGPLPVRSRSA</sequence>
<comment type="caution">
    <text evidence="13">The sequence shown here is derived from an EMBL/GenBank/DDBJ whole genome shotgun (WGS) entry which is preliminary data.</text>
</comment>
<feature type="domain" description="AAA+ ATPase" evidence="12">
    <location>
        <begin position="285"/>
        <end position="449"/>
    </location>
</feature>
<dbReference type="GO" id="GO:0030687">
    <property type="term" value="C:preribosome, large subunit precursor"/>
    <property type="evidence" value="ECO:0007669"/>
    <property type="project" value="TreeGrafter"/>
</dbReference>
<evidence type="ECO:0000256" key="3">
    <source>
        <dbReference type="ARBA" id="ARBA00007188"/>
    </source>
</evidence>
<dbReference type="Proteomes" id="UP000298061">
    <property type="component" value="Unassembled WGS sequence"/>
</dbReference>
<feature type="domain" description="AAA+ ATPase" evidence="12">
    <location>
        <begin position="1087"/>
        <end position="1233"/>
    </location>
</feature>
<protein>
    <recommendedName>
        <fullName evidence="4">Midasin</fullName>
    </recommendedName>
    <alternativeName>
        <fullName evidence="10">MIDAS-containing protein</fullName>
    </alternativeName>
</protein>
<comment type="subcellular location">
    <subcellularLocation>
        <location evidence="1">Nucleus</location>
        <location evidence="1">Nucleolus</location>
    </subcellularLocation>
    <subcellularLocation>
        <location evidence="2">Nucleus</location>
        <location evidence="2">Nucleoplasm</location>
    </subcellularLocation>
</comment>
<dbReference type="Pfam" id="PF17867">
    <property type="entry name" value="AAA_lid_7"/>
    <property type="match status" value="3"/>
</dbReference>
<dbReference type="SUPFAM" id="SSF52540">
    <property type="entry name" value="P-loop containing nucleoside triphosphate hydrolases"/>
    <property type="match status" value="5"/>
</dbReference>
<keyword evidence="5" id="KW-0597">Phosphoprotein</keyword>
<evidence type="ECO:0000313" key="14">
    <source>
        <dbReference type="Proteomes" id="UP000298061"/>
    </source>
</evidence>
<dbReference type="SMART" id="SM00382">
    <property type="entry name" value="AAA"/>
    <property type="match status" value="6"/>
</dbReference>
<dbReference type="Gene3D" id="3.40.50.300">
    <property type="entry name" value="P-loop containing nucleotide triphosphate hydrolases"/>
    <property type="match status" value="7"/>
</dbReference>
<dbReference type="InterPro" id="IPR011704">
    <property type="entry name" value="ATPase_dyneun-rel_AAA"/>
</dbReference>
<dbReference type="FunFam" id="3.40.50.300:FF:001368">
    <property type="entry name" value="Midasin"/>
    <property type="match status" value="1"/>
</dbReference>
<evidence type="ECO:0000256" key="4">
    <source>
        <dbReference type="ARBA" id="ARBA00017143"/>
    </source>
</evidence>
<dbReference type="GO" id="GO:0000027">
    <property type="term" value="P:ribosomal large subunit assembly"/>
    <property type="evidence" value="ECO:0007669"/>
    <property type="project" value="TreeGrafter"/>
</dbReference>
<keyword evidence="8" id="KW-0143">Chaperone</keyword>
<dbReference type="FunFam" id="3.40.50.300:FF:000142">
    <property type="entry name" value="Midasin"/>
    <property type="match status" value="1"/>
</dbReference>
<evidence type="ECO:0000256" key="11">
    <source>
        <dbReference type="SAM" id="MobiDB-lite"/>
    </source>
</evidence>
<feature type="domain" description="AAA+ ATPase" evidence="12">
    <location>
        <begin position="1382"/>
        <end position="1595"/>
    </location>
</feature>
<dbReference type="FunFam" id="3.40.50.300:FF:000712">
    <property type="entry name" value="Midasin"/>
    <property type="match status" value="1"/>
</dbReference>
<feature type="domain" description="AAA+ ATPase" evidence="12">
    <location>
        <begin position="647"/>
        <end position="913"/>
    </location>
</feature>
<feature type="domain" description="AAA+ ATPase" evidence="12">
    <location>
        <begin position="1767"/>
        <end position="1918"/>
    </location>
</feature>
<feature type="compositionally biased region" description="Basic and acidic residues" evidence="11">
    <location>
        <begin position="762"/>
        <end position="779"/>
    </location>
</feature>
<dbReference type="PANTHER" id="PTHR48103:SF2">
    <property type="entry name" value="MIDASIN"/>
    <property type="match status" value="1"/>
</dbReference>
<evidence type="ECO:0000256" key="2">
    <source>
        <dbReference type="ARBA" id="ARBA00004642"/>
    </source>
</evidence>
<evidence type="ECO:0000256" key="5">
    <source>
        <dbReference type="ARBA" id="ARBA00022553"/>
    </source>
</evidence>
<evidence type="ECO:0000256" key="6">
    <source>
        <dbReference type="ARBA" id="ARBA00022741"/>
    </source>
</evidence>
<dbReference type="EMBL" id="SFCI01000005">
    <property type="protein sequence ID" value="TFY83881.1"/>
    <property type="molecule type" value="Genomic_DNA"/>
</dbReference>
<keyword evidence="14" id="KW-1185">Reference proteome</keyword>
<dbReference type="STRING" id="135208.A0A4Z0ABU8"/>
<evidence type="ECO:0000256" key="9">
    <source>
        <dbReference type="ARBA" id="ARBA00023242"/>
    </source>
</evidence>
<dbReference type="GO" id="GO:0005524">
    <property type="term" value="F:ATP binding"/>
    <property type="evidence" value="ECO:0007669"/>
    <property type="project" value="UniProtKB-KW"/>
</dbReference>
<comment type="similarity">
    <text evidence="3">Belongs to the midasin family.</text>
</comment>
<feature type="domain" description="AAA+ ATPase" evidence="12">
    <location>
        <begin position="2055"/>
        <end position="2189"/>
    </location>
</feature>
<proteinExistence type="inferred from homology"/>
<dbReference type="InterPro" id="IPR003593">
    <property type="entry name" value="AAA+_ATPase"/>
</dbReference>
<evidence type="ECO:0000256" key="10">
    <source>
        <dbReference type="ARBA" id="ARBA00077000"/>
    </source>
</evidence>
<evidence type="ECO:0000256" key="7">
    <source>
        <dbReference type="ARBA" id="ARBA00022840"/>
    </source>
</evidence>
<dbReference type="CDD" id="cd00009">
    <property type="entry name" value="AAA"/>
    <property type="match status" value="2"/>
</dbReference>
<gene>
    <name evidence="13" type="ORF">EWM64_g134</name>
</gene>
<dbReference type="Pfam" id="PF17865">
    <property type="entry name" value="AAA_lid_5"/>
    <property type="match status" value="1"/>
</dbReference>
<accession>A0A4Z0ABU8</accession>
<reference evidence="13 14" key="1">
    <citation type="submission" date="2019-02" db="EMBL/GenBank/DDBJ databases">
        <title>Genome sequencing of the rare red list fungi Hericium alpestre (H. flagellum).</title>
        <authorList>
            <person name="Buettner E."/>
            <person name="Kellner H."/>
        </authorList>
    </citation>
    <scope>NUCLEOTIDE SEQUENCE [LARGE SCALE GENOMIC DNA]</scope>
    <source>
        <strain evidence="13 14">DSM 108284</strain>
    </source>
</reference>
<dbReference type="GO" id="GO:0005730">
    <property type="term" value="C:nucleolus"/>
    <property type="evidence" value="ECO:0007669"/>
    <property type="project" value="UniProtKB-SubCell"/>
</dbReference>
<dbReference type="InterPro" id="IPR040848">
    <property type="entry name" value="AAA_lid_7"/>
</dbReference>
<evidence type="ECO:0000256" key="8">
    <source>
        <dbReference type="ARBA" id="ARBA00023186"/>
    </source>
</evidence>
<evidence type="ECO:0000256" key="1">
    <source>
        <dbReference type="ARBA" id="ARBA00004604"/>
    </source>
</evidence>
<dbReference type="GO" id="GO:0016887">
    <property type="term" value="F:ATP hydrolysis activity"/>
    <property type="evidence" value="ECO:0007669"/>
    <property type="project" value="InterPro"/>
</dbReference>
<organism evidence="13 14">
    <name type="scientific">Hericium alpestre</name>
    <dbReference type="NCBI Taxonomy" id="135208"/>
    <lineage>
        <taxon>Eukaryota</taxon>
        <taxon>Fungi</taxon>
        <taxon>Dikarya</taxon>
        <taxon>Basidiomycota</taxon>
        <taxon>Agaricomycotina</taxon>
        <taxon>Agaricomycetes</taxon>
        <taxon>Russulales</taxon>
        <taxon>Hericiaceae</taxon>
        <taxon>Hericium</taxon>
    </lineage>
</organism>
<keyword evidence="6" id="KW-0547">Nucleotide-binding</keyword>
<dbReference type="PANTHER" id="PTHR48103">
    <property type="entry name" value="MIDASIN-RELATED"/>
    <property type="match status" value="1"/>
</dbReference>
<dbReference type="InterPro" id="IPR027417">
    <property type="entry name" value="P-loop_NTPase"/>
</dbReference>
<dbReference type="OrthoDB" id="5186at2759"/>
<name>A0A4Z0ABU8_9AGAM</name>
<keyword evidence="7" id="KW-0067">ATP-binding</keyword>
<dbReference type="GO" id="GO:0000055">
    <property type="term" value="P:ribosomal large subunit export from nucleus"/>
    <property type="evidence" value="ECO:0007669"/>
    <property type="project" value="TreeGrafter"/>
</dbReference>
<dbReference type="InterPro" id="IPR041190">
    <property type="entry name" value="Midasin_AAA_lid_5"/>
</dbReference>
<keyword evidence="9" id="KW-0539">Nucleus</keyword>
<evidence type="ECO:0000259" key="12">
    <source>
        <dbReference type="SMART" id="SM00382"/>
    </source>
</evidence>
<evidence type="ECO:0000313" key="13">
    <source>
        <dbReference type="EMBL" id="TFY83881.1"/>
    </source>
</evidence>
<feature type="region of interest" description="Disordered" evidence="11">
    <location>
        <begin position="762"/>
        <end position="785"/>
    </location>
</feature>
<dbReference type="GO" id="GO:0005654">
    <property type="term" value="C:nucleoplasm"/>
    <property type="evidence" value="ECO:0007669"/>
    <property type="project" value="UniProtKB-SubCell"/>
</dbReference>
<dbReference type="Pfam" id="PF07728">
    <property type="entry name" value="AAA_5"/>
    <property type="match status" value="7"/>
</dbReference>